<accession>A0A813FD94</accession>
<keyword evidence="6" id="KW-1185">Reference proteome</keyword>
<reference evidence="5" key="1">
    <citation type="submission" date="2021-02" db="EMBL/GenBank/DDBJ databases">
        <authorList>
            <person name="Dougan E. K."/>
            <person name="Rhodes N."/>
            <person name="Thang M."/>
            <person name="Chan C."/>
        </authorList>
    </citation>
    <scope>NUCLEOTIDE SEQUENCE</scope>
</reference>
<dbReference type="Gene3D" id="3.30.70.330">
    <property type="match status" value="1"/>
</dbReference>
<dbReference type="OMA" id="LAISRWH"/>
<feature type="compositionally biased region" description="Basic and acidic residues" evidence="3">
    <location>
        <begin position="130"/>
        <end position="143"/>
    </location>
</feature>
<evidence type="ECO:0000256" key="2">
    <source>
        <dbReference type="PROSITE-ProRule" id="PRU00176"/>
    </source>
</evidence>
<feature type="compositionally biased region" description="Acidic residues" evidence="3">
    <location>
        <begin position="99"/>
        <end position="108"/>
    </location>
</feature>
<dbReference type="OrthoDB" id="1749473at2759"/>
<keyword evidence="1 2" id="KW-0694">RNA-binding</keyword>
<gene>
    <name evidence="5" type="ORF">PGLA1383_LOCUS29057</name>
</gene>
<dbReference type="SUPFAM" id="SSF54928">
    <property type="entry name" value="RNA-binding domain, RBD"/>
    <property type="match status" value="1"/>
</dbReference>
<dbReference type="SMART" id="SM00360">
    <property type="entry name" value="RRM"/>
    <property type="match status" value="1"/>
</dbReference>
<evidence type="ECO:0000259" key="4">
    <source>
        <dbReference type="PROSITE" id="PS50102"/>
    </source>
</evidence>
<dbReference type="InterPro" id="IPR012677">
    <property type="entry name" value="Nucleotide-bd_a/b_plait_sf"/>
</dbReference>
<organism evidence="5 6">
    <name type="scientific">Polarella glacialis</name>
    <name type="common">Dinoflagellate</name>
    <dbReference type="NCBI Taxonomy" id="89957"/>
    <lineage>
        <taxon>Eukaryota</taxon>
        <taxon>Sar</taxon>
        <taxon>Alveolata</taxon>
        <taxon>Dinophyceae</taxon>
        <taxon>Suessiales</taxon>
        <taxon>Suessiaceae</taxon>
        <taxon>Polarella</taxon>
    </lineage>
</organism>
<dbReference type="AlphaFoldDB" id="A0A813FD94"/>
<sequence length="156" mass="16776">MAMDSSDAAAPHPCKIFVGNLPYSMTQDGLAALFRPIGEVIGAKMVEDRSTGKKKGFGFITFNRPDSVELAISRWHGRDCDGRPLTVKSAIARGQKPVEEEEAEEGAEDGAAGAEGGFEAIKSKKKPQKSFKDKAEEKKKETGKVMGWGGGDDDWA</sequence>
<evidence type="ECO:0000256" key="1">
    <source>
        <dbReference type="ARBA" id="ARBA00022884"/>
    </source>
</evidence>
<evidence type="ECO:0000256" key="3">
    <source>
        <dbReference type="SAM" id="MobiDB-lite"/>
    </source>
</evidence>
<dbReference type="PROSITE" id="PS50102">
    <property type="entry name" value="RRM"/>
    <property type="match status" value="1"/>
</dbReference>
<name>A0A813FD94_POLGL</name>
<protein>
    <recommendedName>
        <fullName evidence="4">RRM domain-containing protein</fullName>
    </recommendedName>
</protein>
<proteinExistence type="predicted"/>
<dbReference type="PANTHER" id="PTHR48027">
    <property type="entry name" value="HETEROGENEOUS NUCLEAR RIBONUCLEOPROTEIN 87F-RELATED"/>
    <property type="match status" value="1"/>
</dbReference>
<evidence type="ECO:0000313" key="6">
    <source>
        <dbReference type="Proteomes" id="UP000654075"/>
    </source>
</evidence>
<dbReference type="InterPro" id="IPR052462">
    <property type="entry name" value="SLIRP/GR-RBP-like"/>
</dbReference>
<dbReference type="Pfam" id="PF00076">
    <property type="entry name" value="RRM_1"/>
    <property type="match status" value="1"/>
</dbReference>
<feature type="domain" description="RRM" evidence="4">
    <location>
        <begin position="14"/>
        <end position="92"/>
    </location>
</feature>
<feature type="compositionally biased region" description="Low complexity" evidence="3">
    <location>
        <begin position="109"/>
        <end position="120"/>
    </location>
</feature>
<dbReference type="EMBL" id="CAJNNV010025015">
    <property type="protein sequence ID" value="CAE8611252.1"/>
    <property type="molecule type" value="Genomic_DNA"/>
</dbReference>
<feature type="region of interest" description="Disordered" evidence="3">
    <location>
        <begin position="91"/>
        <end position="156"/>
    </location>
</feature>
<evidence type="ECO:0000313" key="5">
    <source>
        <dbReference type="EMBL" id="CAE8611252.1"/>
    </source>
</evidence>
<dbReference type="Proteomes" id="UP000654075">
    <property type="component" value="Unassembled WGS sequence"/>
</dbReference>
<dbReference type="GO" id="GO:0003723">
    <property type="term" value="F:RNA binding"/>
    <property type="evidence" value="ECO:0007669"/>
    <property type="project" value="UniProtKB-UniRule"/>
</dbReference>
<dbReference type="InterPro" id="IPR035979">
    <property type="entry name" value="RBD_domain_sf"/>
</dbReference>
<dbReference type="InterPro" id="IPR000504">
    <property type="entry name" value="RRM_dom"/>
</dbReference>
<comment type="caution">
    <text evidence="5">The sequence shown here is derived from an EMBL/GenBank/DDBJ whole genome shotgun (WGS) entry which is preliminary data.</text>
</comment>